<sequence>MYTRLISLIILGIGLTRASNPTVKLGKTTLIGLDMPGVHGEFFGGIPFAKPPIGELRFEPPVLETTLQGGILNASEFGVPCIQIPSASGMSEDCLTVNVFRPQGLTSKSRLPVMVWIYGGGFIAGSASIYNGSLIVQQSITRGTPIIFVNLNYRLGTLGFPTGSEAQSKGALNLGLKDQLTALEWVHTNIGAFGGDNSRVTIFGESAGAISIADLFLNSKLERFVRAAILESGSPATTSLFTSESGTSLWQTFARAVPACASANLNNTFGCLKSASVADIISATSTASKSSTQDFAFVPVIDGEGGMIPVLPSVLQSRGLVSRIPFIAGTNLDEGTLFTDQTVNSSAGVENGLLETQMPSTFPLPILQSAVARILDLYPDDPSLGSPFSTGNETFGLSSQYKRAAAINGDMNFQALRRAWIQSATSHGVGVYGYLFTDPQPNSGALGVSHSKEIVYVFGVQALTGDPAVALLSVQMMDYWISFAVSLNPNDGKGSKRPFWSPYTSTNQEIIQLNSANLTMIPDNYRKEQISFINSEPLLFHH</sequence>
<dbReference type="InterPro" id="IPR019826">
    <property type="entry name" value="Carboxylesterase_B_AS"/>
</dbReference>
<keyword evidence="3" id="KW-0732">Signal</keyword>
<dbReference type="InterPro" id="IPR002018">
    <property type="entry name" value="CarbesteraseB"/>
</dbReference>
<proteinExistence type="inferred from homology"/>
<dbReference type="InterPro" id="IPR050654">
    <property type="entry name" value="AChE-related_enzymes"/>
</dbReference>
<evidence type="ECO:0000256" key="3">
    <source>
        <dbReference type="RuleBase" id="RU361235"/>
    </source>
</evidence>
<dbReference type="PANTHER" id="PTHR43918:SF4">
    <property type="entry name" value="CARBOXYLIC ESTER HYDROLASE"/>
    <property type="match status" value="1"/>
</dbReference>
<feature type="domain" description="Carboxylesterase type B" evidence="4">
    <location>
        <begin position="39"/>
        <end position="532"/>
    </location>
</feature>
<gene>
    <name evidence="5" type="ORF">SISNIDRAFT_422973</name>
</gene>
<dbReference type="STRING" id="1314777.A0A164ZEU0"/>
<dbReference type="PROSITE" id="PS00122">
    <property type="entry name" value="CARBOXYLESTERASE_B_1"/>
    <property type="match status" value="1"/>
</dbReference>
<dbReference type="PROSITE" id="PS00941">
    <property type="entry name" value="CARBOXYLESTERASE_B_2"/>
    <property type="match status" value="1"/>
</dbReference>
<dbReference type="AlphaFoldDB" id="A0A164ZEU0"/>
<name>A0A164ZEU0_9AGAM</name>
<accession>A0A164ZEU0</accession>
<dbReference type="GO" id="GO:0052689">
    <property type="term" value="F:carboxylic ester hydrolase activity"/>
    <property type="evidence" value="ECO:0007669"/>
    <property type="project" value="TreeGrafter"/>
</dbReference>
<evidence type="ECO:0000256" key="2">
    <source>
        <dbReference type="ARBA" id="ARBA00022801"/>
    </source>
</evidence>
<dbReference type="ESTHER" id="9homo-a0a164zeu0">
    <property type="family name" value="Fungal_carboxylesterase_lipase"/>
</dbReference>
<protein>
    <recommendedName>
        <fullName evidence="3">Carboxylic ester hydrolase</fullName>
        <ecNumber evidence="3">3.1.1.-</ecNumber>
    </recommendedName>
</protein>
<evidence type="ECO:0000259" key="4">
    <source>
        <dbReference type="Pfam" id="PF00135"/>
    </source>
</evidence>
<dbReference type="InterPro" id="IPR019819">
    <property type="entry name" value="Carboxylesterase_B_CS"/>
</dbReference>
<comment type="similarity">
    <text evidence="1 3">Belongs to the type-B carboxylesterase/lipase family.</text>
</comment>
<feature type="signal peptide" evidence="3">
    <location>
        <begin position="1"/>
        <end position="18"/>
    </location>
</feature>
<evidence type="ECO:0000313" key="6">
    <source>
        <dbReference type="Proteomes" id="UP000076722"/>
    </source>
</evidence>
<dbReference type="OrthoDB" id="408631at2759"/>
<keyword evidence="6" id="KW-1185">Reference proteome</keyword>
<dbReference type="Pfam" id="PF00135">
    <property type="entry name" value="COesterase"/>
    <property type="match status" value="1"/>
</dbReference>
<evidence type="ECO:0000313" key="5">
    <source>
        <dbReference type="EMBL" id="KZS97664.1"/>
    </source>
</evidence>
<keyword evidence="2 3" id="KW-0378">Hydrolase</keyword>
<dbReference type="Proteomes" id="UP000076722">
    <property type="component" value="Unassembled WGS sequence"/>
</dbReference>
<dbReference type="PANTHER" id="PTHR43918">
    <property type="entry name" value="ACETYLCHOLINESTERASE"/>
    <property type="match status" value="1"/>
</dbReference>
<reference evidence="5 6" key="1">
    <citation type="journal article" date="2016" name="Mol. Biol. Evol.">
        <title>Comparative Genomics of Early-Diverging Mushroom-Forming Fungi Provides Insights into the Origins of Lignocellulose Decay Capabilities.</title>
        <authorList>
            <person name="Nagy L.G."/>
            <person name="Riley R."/>
            <person name="Tritt A."/>
            <person name="Adam C."/>
            <person name="Daum C."/>
            <person name="Floudas D."/>
            <person name="Sun H."/>
            <person name="Yadav J.S."/>
            <person name="Pangilinan J."/>
            <person name="Larsson K.H."/>
            <person name="Matsuura K."/>
            <person name="Barry K."/>
            <person name="Labutti K."/>
            <person name="Kuo R."/>
            <person name="Ohm R.A."/>
            <person name="Bhattacharya S.S."/>
            <person name="Shirouzu T."/>
            <person name="Yoshinaga Y."/>
            <person name="Martin F.M."/>
            <person name="Grigoriev I.V."/>
            <person name="Hibbett D.S."/>
        </authorList>
    </citation>
    <scope>NUCLEOTIDE SEQUENCE [LARGE SCALE GENOMIC DNA]</scope>
    <source>
        <strain evidence="5 6">HHB9708</strain>
    </source>
</reference>
<dbReference type="Gene3D" id="3.40.50.1820">
    <property type="entry name" value="alpha/beta hydrolase"/>
    <property type="match status" value="1"/>
</dbReference>
<evidence type="ECO:0000256" key="1">
    <source>
        <dbReference type="ARBA" id="ARBA00005964"/>
    </source>
</evidence>
<dbReference type="InterPro" id="IPR029058">
    <property type="entry name" value="AB_hydrolase_fold"/>
</dbReference>
<feature type="chain" id="PRO_5007748269" description="Carboxylic ester hydrolase" evidence="3">
    <location>
        <begin position="19"/>
        <end position="542"/>
    </location>
</feature>
<dbReference type="EMBL" id="KV419396">
    <property type="protein sequence ID" value="KZS97664.1"/>
    <property type="molecule type" value="Genomic_DNA"/>
</dbReference>
<dbReference type="SUPFAM" id="SSF53474">
    <property type="entry name" value="alpha/beta-Hydrolases"/>
    <property type="match status" value="1"/>
</dbReference>
<dbReference type="EC" id="3.1.1.-" evidence="3"/>
<organism evidence="5 6">
    <name type="scientific">Sistotremastrum niveocremeum HHB9708</name>
    <dbReference type="NCBI Taxonomy" id="1314777"/>
    <lineage>
        <taxon>Eukaryota</taxon>
        <taxon>Fungi</taxon>
        <taxon>Dikarya</taxon>
        <taxon>Basidiomycota</taxon>
        <taxon>Agaricomycotina</taxon>
        <taxon>Agaricomycetes</taxon>
        <taxon>Sistotremastrales</taxon>
        <taxon>Sistotremastraceae</taxon>
        <taxon>Sertulicium</taxon>
        <taxon>Sertulicium niveocremeum</taxon>
    </lineage>
</organism>